<protein>
    <recommendedName>
        <fullName evidence="5">PKD/Chitinase domain-containing protein</fullName>
    </recommendedName>
</protein>
<dbReference type="Pfam" id="PF17210">
    <property type="entry name" value="SdrD_B"/>
    <property type="match status" value="2"/>
</dbReference>
<comment type="caution">
    <text evidence="6">The sequence shown here is derived from an EMBL/GenBank/DDBJ whole genome shotgun (WGS) entry which is preliminary data.</text>
</comment>
<dbReference type="SUPFAM" id="SSF117074">
    <property type="entry name" value="Hypothetical protein PA1324"/>
    <property type="match status" value="2"/>
</dbReference>
<dbReference type="Gene3D" id="2.60.40.740">
    <property type="match status" value="1"/>
</dbReference>
<evidence type="ECO:0000256" key="1">
    <source>
        <dbReference type="ARBA" id="ARBA00004613"/>
    </source>
</evidence>
<feature type="domain" description="PKD/Chitinase" evidence="5">
    <location>
        <begin position="1993"/>
        <end position="2061"/>
    </location>
</feature>
<dbReference type="InterPro" id="IPR022409">
    <property type="entry name" value="PKD/Chitinase_dom"/>
</dbReference>
<feature type="domain" description="PKD/Chitinase" evidence="5">
    <location>
        <begin position="1701"/>
        <end position="1774"/>
    </location>
</feature>
<name>A0A6L9LHP2_9BACT</name>
<dbReference type="InterPro" id="IPR013783">
    <property type="entry name" value="Ig-like_fold"/>
</dbReference>
<dbReference type="Gene3D" id="2.60.40.10">
    <property type="entry name" value="Immunoglobulins"/>
    <property type="match status" value="3"/>
</dbReference>
<dbReference type="InterPro" id="IPR033764">
    <property type="entry name" value="Sdr_B"/>
</dbReference>
<keyword evidence="4" id="KW-0812">Transmembrane</keyword>
<sequence length="2254" mass="224858">MQKNIYAHVGLTLSALWGSKYLFFRIAGIFLLVIVAGNAVTAQVSGVVYKDFNGDGVRSYTVATPLAGEIGVGGITVNLYSSAGLVATTTTSSATGTAAGSYSFTAGITSGTIYRVEFVNLPTGSFDGAKGTNSGTSVQFVTAPSTTASLGINDPADYCQAIPNFFIPCYVNGNPTGGGTAGPEGVLVTLPYNATSPTGATTGNTPQESAIALNNQLGTVYGVAYQRQTKYVFTSAFVKRHSGLGGDGAAARAGTIYISKPSGTTYTHSQFVTLPTAISAISAASIGGTTVVGSNTDRGLPSAVTSANYDVTAFDQVGKAGLGDVEISDDGTELYVVNLGDRRLYRIPINNPTSANPTAGTPVSYPLPDVTQTTGSALRPFGLKYYRDRIYVGGVTTNEAVSTTLSMGEGMVVRDTTGMKAFVFEFNPATAMFATVLTFPLTYRKGATNNDLTGVQRADRWFPWTHVQAATGRVPNRYARPSSGAGSAAYPQPMLTGIEFDPVDGAMILSIRDRFGDQYGNNNYGTNTSSGDLYRAISPGDILRAGKCNPSVNQWTIENNARICNGAPTAGANNGQGIGGGEYYYADAIALPNTTSPYHSEMSTGSLVVLPGRGEVASAVMDPTNNIDAGGIRRFKNADGSGAPATSVQIYESNNVATYGKANGLGDLEIGCDLAPVQIGNRVWRDTNNNGIQDPGEPSLAGVQVTLRSGSTVIATATTDANGEYFFSTATATTTSSSVYNLTLTTGGSYTLSFPTSVSAFSVSTFPNSATGANADAIDSDADAAGLITFTLGQSGENNFTFDVGYACTPLALTLTSATICAGQTASLTATSGFSSYTFSSGLTQVGSTNVATGTATGTYSVTAVNSAGCSGTAVGSITVNSLPIVSLSSATICAGQSATLTATPGFANYTFPAGLTRIGSTNQAVGSAAGTYSVTAVSAAGCIGTGSGSITVNALPTVTLTSATICTGQPAALTATAGLASYTLIASTGSVLTNATGVFSVTPASATSYTVTGQNSSGCSATAVGSVTVTPVPVATATSTTITCNSPATVTGSSSLTGSTYAWTGPGGFSSSQQSFTTSIVGTYTLIVSSNGCSSTAVTTTVQSNTTAPTVSVNSLTLTCAQASGTLTATTSNSATSTYRWSTGETSASIPVISAGLYSVTVTGGNGCTASTSTTVQSNTTAPSVSVNSLTLTCGQPSGTLTATVSATANPTYRWNTGATTASINVTSAGPYSVTVTGGNGCVTTATTTVQSNTAVPTVSVNSLTLSCGQPTGTLTATTSNSASSTYRWSTGETSASIPVISGGLYSVTVTGANGCTASTSTTVQSNTAVPTVSINSLTLSCGQPSGTLTATVSATASPIYRWSTGETTASISVSVAGPYSVTVTAGNGCVTGAVTLVQSDTSVPTVTINSLTLTCGQLAGNLTATVSNAVNPTYRWSTGETTASINVAIAGPYSVTVTDANGCISTATSTVISNTLAPAVSVNSLTLTCAQPSGSLIATVSNAVNPTYRWSTGETTASISVSVAGAYSVTVTEANGCAATVATIVQSDTALPTIGINSLTLTCAQTSGTLSATVSNALNPAYLWSTGETTAAITAASPGPYSVTVTGANGCVASATATVRSDGNVPAVSVNSLTLTCGQPVGALTATVSDAVNPTYLWSTGETTASISATAAGAYSVTVTGGNGCMAMATTTVQSDTAIPTVTVNSLTLTCGQPSGTLTAQSGNATNPTYLWSTGETSQTITVAAAGPYSVTVTGANGCEAAASSTVQSDGTVPTVSVNNVVLTCAQTSGTLSATVGSAVNPVYRWSTGETTASISVSAAGPYSVTVTSSNGCFATITTTVQSDTDAPAVTIAGNTTLCQGEVTSLTATGGDAYVWSTGDVTNPIFVATSGTYSVTATNANGCTSTTAVTVQVNPIPVLALSSVPVCEGQLASLTASTGFASYVFSVGLTQIGTTNVATATASGTYSVTGITSAGCSATATGTATVNPVPVATISVSSATICKGTSATLTAGGGATYAWSTGQSTPAIEVVDSGVYSVTVTSVDGCSDVASTTITVAEPLALTINSATVCSGQSATLTVGGCQGGTIAWSTGESTASIVVTPTLSTTYSVNCTSPSGCLSTTSTVVTVNEVPTITAAPQAITATCTGASANNDARIDLTGLVNAERADIVLGSSYGNGPAYGAPTNLTVVAGAVSFTNLPNPGSSQPYTIRLYSSNGTCYADVTVILEPAYCNCPPPKCIPFVIQQTRGPKR</sequence>
<gene>
    <name evidence="6" type="ORF">GK108_27805</name>
</gene>
<feature type="domain" description="PKD/Chitinase" evidence="5">
    <location>
        <begin position="1405"/>
        <end position="1478"/>
    </location>
</feature>
<evidence type="ECO:0000259" key="5">
    <source>
        <dbReference type="SMART" id="SM00089"/>
    </source>
</evidence>
<reference evidence="6 7" key="1">
    <citation type="submission" date="2020-02" db="EMBL/GenBank/DDBJ databases">
        <title>Draft genome sequence of two Spirosoma agri KCTC 52727 and Spirosoma terrae KCTC 52035.</title>
        <authorList>
            <person name="Rojas J."/>
            <person name="Ambika Manirajan B."/>
            <person name="Suarez C."/>
            <person name="Ratering S."/>
            <person name="Schnell S."/>
        </authorList>
    </citation>
    <scope>NUCLEOTIDE SEQUENCE [LARGE SCALE GENOMIC DNA]</scope>
    <source>
        <strain evidence="6 7">KCTC 52035</strain>
    </source>
</reference>
<evidence type="ECO:0000313" key="6">
    <source>
        <dbReference type="EMBL" id="NDU98721.1"/>
    </source>
</evidence>
<evidence type="ECO:0000256" key="4">
    <source>
        <dbReference type="SAM" id="Phobius"/>
    </source>
</evidence>
<feature type="domain" description="PKD/Chitinase" evidence="5">
    <location>
        <begin position="813"/>
        <end position="883"/>
    </location>
</feature>
<feature type="domain" description="PKD/Chitinase" evidence="5">
    <location>
        <begin position="1188"/>
        <end position="1256"/>
    </location>
</feature>
<evidence type="ECO:0000256" key="3">
    <source>
        <dbReference type="ARBA" id="ARBA00022729"/>
    </source>
</evidence>
<feature type="domain" description="PKD/Chitinase" evidence="5">
    <location>
        <begin position="954"/>
        <end position="1033"/>
    </location>
</feature>
<keyword evidence="7" id="KW-1185">Reference proteome</keyword>
<dbReference type="RefSeq" id="WP_163954858.1">
    <property type="nucleotide sequence ID" value="NZ_JAAFZH010000020.1"/>
</dbReference>
<keyword evidence="2" id="KW-0964">Secreted</keyword>
<feature type="domain" description="PKD/Chitinase" evidence="5">
    <location>
        <begin position="1775"/>
        <end position="1848"/>
    </location>
</feature>
<feature type="domain" description="PKD/Chitinase" evidence="5">
    <location>
        <begin position="1560"/>
        <end position="1626"/>
    </location>
</feature>
<accession>A0A6L9LHP2</accession>
<dbReference type="EMBL" id="JAAFZH010000020">
    <property type="protein sequence ID" value="NDU98721.1"/>
    <property type="molecule type" value="Genomic_DNA"/>
</dbReference>
<evidence type="ECO:0000256" key="2">
    <source>
        <dbReference type="ARBA" id="ARBA00022525"/>
    </source>
</evidence>
<dbReference type="Proteomes" id="UP000474175">
    <property type="component" value="Unassembled WGS sequence"/>
</dbReference>
<comment type="subcellular location">
    <subcellularLocation>
        <location evidence="1">Secreted</location>
    </subcellularLocation>
</comment>
<organism evidence="6 7">
    <name type="scientific">Spirosoma terrae</name>
    <dbReference type="NCBI Taxonomy" id="1968276"/>
    <lineage>
        <taxon>Bacteria</taxon>
        <taxon>Pseudomonadati</taxon>
        <taxon>Bacteroidota</taxon>
        <taxon>Cytophagia</taxon>
        <taxon>Cytophagales</taxon>
        <taxon>Cytophagaceae</taxon>
        <taxon>Spirosoma</taxon>
    </lineage>
</organism>
<dbReference type="SMART" id="SM00089">
    <property type="entry name" value="PKD"/>
    <property type="match status" value="9"/>
</dbReference>
<keyword evidence="4" id="KW-1133">Transmembrane helix</keyword>
<keyword evidence="4" id="KW-0472">Membrane</keyword>
<dbReference type="SUPFAM" id="SSF63825">
    <property type="entry name" value="YWTD domain"/>
    <property type="match status" value="1"/>
</dbReference>
<feature type="transmembrane region" description="Helical" evidence="4">
    <location>
        <begin position="21"/>
        <end position="40"/>
    </location>
</feature>
<keyword evidence="3" id="KW-0732">Signal</keyword>
<proteinExistence type="predicted"/>
<feature type="domain" description="PKD/Chitinase" evidence="5">
    <location>
        <begin position="1627"/>
        <end position="1700"/>
    </location>
</feature>
<dbReference type="GO" id="GO:0005576">
    <property type="term" value="C:extracellular region"/>
    <property type="evidence" value="ECO:0007669"/>
    <property type="project" value="UniProtKB-SubCell"/>
</dbReference>
<evidence type="ECO:0000313" key="7">
    <source>
        <dbReference type="Proteomes" id="UP000474175"/>
    </source>
</evidence>